<evidence type="ECO:0000256" key="6">
    <source>
        <dbReference type="ARBA" id="ARBA00022691"/>
    </source>
</evidence>
<organism evidence="10 11">
    <name type="scientific">Cryptosporidium xiaoi</name>
    <dbReference type="NCBI Taxonomy" id="659607"/>
    <lineage>
        <taxon>Eukaryota</taxon>
        <taxon>Sar</taxon>
        <taxon>Alveolata</taxon>
        <taxon>Apicomplexa</taxon>
        <taxon>Conoidasida</taxon>
        <taxon>Coccidia</taxon>
        <taxon>Eucoccidiorida</taxon>
        <taxon>Eimeriorina</taxon>
        <taxon>Cryptosporidiidae</taxon>
        <taxon>Cryptosporidium</taxon>
    </lineage>
</organism>
<keyword evidence="11" id="KW-1185">Reference proteome</keyword>
<accession>A0AAV9Y3N4</accession>
<keyword evidence="4 8" id="KW-0489">Methyltransferase</keyword>
<gene>
    <name evidence="10" type="ORF">RS030_192901</name>
</gene>
<comment type="subcellular location">
    <subcellularLocation>
        <location evidence="1 8">Nucleus</location>
        <location evidence="1 8">Nucleolus</location>
    </subcellularLocation>
</comment>
<dbReference type="PANTHER" id="PTHR12787">
    <property type="entry name" value="RIBOSOMAL RNA-PROCESSING PROTEIN 8"/>
    <property type="match status" value="1"/>
</dbReference>
<dbReference type="PANTHER" id="PTHR12787:SF0">
    <property type="entry name" value="RIBOSOMAL RNA-PROCESSING PROTEIN 8"/>
    <property type="match status" value="1"/>
</dbReference>
<comment type="function">
    <text evidence="8">Probable methyltransferase required to silence rDNA.</text>
</comment>
<reference evidence="10 11" key="1">
    <citation type="submission" date="2023-10" db="EMBL/GenBank/DDBJ databases">
        <title>Comparative genomics analysis reveals potential genetic determinants of host preference in Cryptosporidium xiaoi.</title>
        <authorList>
            <person name="Xiao L."/>
            <person name="Li J."/>
        </authorList>
    </citation>
    <scope>NUCLEOTIDE SEQUENCE [LARGE SCALE GENOMIC DNA]</scope>
    <source>
        <strain evidence="10 11">52996</strain>
    </source>
</reference>
<dbReference type="Pfam" id="PF05148">
    <property type="entry name" value="Methyltransf_8"/>
    <property type="match status" value="1"/>
</dbReference>
<dbReference type="GO" id="GO:0008168">
    <property type="term" value="F:methyltransferase activity"/>
    <property type="evidence" value="ECO:0007669"/>
    <property type="project" value="UniProtKB-KW"/>
</dbReference>
<comment type="similarity">
    <text evidence="2 8">Belongs to the methyltransferase superfamily. RRP8 family.</text>
</comment>
<dbReference type="EMBL" id="JAWDEY010000010">
    <property type="protein sequence ID" value="KAK6589846.1"/>
    <property type="molecule type" value="Genomic_DNA"/>
</dbReference>
<evidence type="ECO:0000256" key="2">
    <source>
        <dbReference type="ARBA" id="ARBA00006301"/>
    </source>
</evidence>
<dbReference type="InterPro" id="IPR029063">
    <property type="entry name" value="SAM-dependent_MTases_sf"/>
</dbReference>
<keyword evidence="7 8" id="KW-0539">Nucleus</keyword>
<protein>
    <recommendedName>
        <fullName evidence="8">Ribosomal RNA-processing protein 8</fullName>
        <ecNumber evidence="8">2.1.1.-</ecNumber>
    </recommendedName>
</protein>
<dbReference type="GO" id="GO:0006364">
    <property type="term" value="P:rRNA processing"/>
    <property type="evidence" value="ECO:0007669"/>
    <property type="project" value="UniProtKB-UniRule"/>
</dbReference>
<evidence type="ECO:0000313" key="10">
    <source>
        <dbReference type="EMBL" id="KAK6589846.1"/>
    </source>
</evidence>
<keyword evidence="6 8" id="KW-0949">S-adenosyl-L-methionine</keyword>
<dbReference type="Proteomes" id="UP001311799">
    <property type="component" value="Unassembled WGS sequence"/>
</dbReference>
<evidence type="ECO:0000256" key="9">
    <source>
        <dbReference type="SAM" id="MobiDB-lite"/>
    </source>
</evidence>
<sequence>MLRIGGEKRKREIASVVNVGGILKRGDECKESTTNELRKNATREKNNHEENKITGVSQRLKGSRFRKINEYLYTNKSDDAFNEYLKDDNMFEQYHSGYNAQKRLWPLDPLDKVIEYIRVNDKIKVIGDFGCGMAKINQLFGNKKGYKIYSFDLNCSKDFAYENNITICNIKSVPLNDNILDLAVFCLSLMGTDWPLFIAEAYRVVKYQGLIIITEVTSRLNSIPIFISNIEKFNLKLIGSPTNITNYFTQFIFTKVNANGDHCTFKTKNIVDSKYVNNRRRTTGTEQLKKTGLNKDNNNRVVKYIRRSSTPLFPAKLNAKRFFSYKLRLINVLKSLKSTNHKSSLRSNQTYNHSETILIASNIDHTLLKPCVYKKR</sequence>
<dbReference type="Gene3D" id="1.10.10.2150">
    <property type="entry name" value="Ribosomal RNA-processing protein 8, N-terminal domain"/>
    <property type="match status" value="1"/>
</dbReference>
<comment type="caution">
    <text evidence="10">The sequence shown here is derived from an EMBL/GenBank/DDBJ whole genome shotgun (WGS) entry which is preliminary data.</text>
</comment>
<dbReference type="GO" id="GO:0005730">
    <property type="term" value="C:nucleolus"/>
    <property type="evidence" value="ECO:0007669"/>
    <property type="project" value="UniProtKB-SubCell"/>
</dbReference>
<evidence type="ECO:0000256" key="1">
    <source>
        <dbReference type="ARBA" id="ARBA00004604"/>
    </source>
</evidence>
<dbReference type="AlphaFoldDB" id="A0AAV9Y3N4"/>
<evidence type="ECO:0000313" key="11">
    <source>
        <dbReference type="Proteomes" id="UP001311799"/>
    </source>
</evidence>
<dbReference type="InterPro" id="IPR042036">
    <property type="entry name" value="RRP8_N"/>
</dbReference>
<dbReference type="EC" id="2.1.1.-" evidence="8"/>
<dbReference type="InterPro" id="IPR007823">
    <property type="entry name" value="RRP8"/>
</dbReference>
<evidence type="ECO:0000256" key="3">
    <source>
        <dbReference type="ARBA" id="ARBA00022552"/>
    </source>
</evidence>
<evidence type="ECO:0000256" key="8">
    <source>
        <dbReference type="RuleBase" id="RU365074"/>
    </source>
</evidence>
<name>A0AAV9Y3N4_9CRYT</name>
<keyword evidence="3 8" id="KW-0698">rRNA processing</keyword>
<evidence type="ECO:0000256" key="7">
    <source>
        <dbReference type="ARBA" id="ARBA00023242"/>
    </source>
</evidence>
<proteinExistence type="inferred from homology"/>
<evidence type="ECO:0000256" key="5">
    <source>
        <dbReference type="ARBA" id="ARBA00022679"/>
    </source>
</evidence>
<keyword evidence="5 8" id="KW-0808">Transferase</keyword>
<evidence type="ECO:0000256" key="4">
    <source>
        <dbReference type="ARBA" id="ARBA00022603"/>
    </source>
</evidence>
<feature type="region of interest" description="Disordered" evidence="9">
    <location>
        <begin position="30"/>
        <end position="49"/>
    </location>
</feature>
<dbReference type="Gene3D" id="3.40.50.150">
    <property type="entry name" value="Vaccinia Virus protein VP39"/>
    <property type="match status" value="1"/>
</dbReference>
<dbReference type="GO" id="GO:0032259">
    <property type="term" value="P:methylation"/>
    <property type="evidence" value="ECO:0007669"/>
    <property type="project" value="UniProtKB-KW"/>
</dbReference>
<dbReference type="SUPFAM" id="SSF53335">
    <property type="entry name" value="S-adenosyl-L-methionine-dependent methyltransferases"/>
    <property type="match status" value="1"/>
</dbReference>